<evidence type="ECO:0008006" key="4">
    <source>
        <dbReference type="Google" id="ProtNLM"/>
    </source>
</evidence>
<dbReference type="RefSeq" id="WP_042607212.1">
    <property type="nucleotide sequence ID" value="NZ_JXQY01000007.1"/>
</dbReference>
<evidence type="ECO:0000256" key="1">
    <source>
        <dbReference type="SAM" id="MobiDB-lite"/>
    </source>
</evidence>
<dbReference type="EMBL" id="JXQY01000007">
    <property type="protein sequence ID" value="KIP95994.1"/>
    <property type="molecule type" value="Genomic_DNA"/>
</dbReference>
<dbReference type="InterPro" id="IPR036890">
    <property type="entry name" value="HATPase_C_sf"/>
</dbReference>
<feature type="region of interest" description="Disordered" evidence="1">
    <location>
        <begin position="354"/>
        <end position="404"/>
    </location>
</feature>
<dbReference type="AlphaFoldDB" id="A0AAE2AYQ4"/>
<dbReference type="SUPFAM" id="SSF55874">
    <property type="entry name" value="ATPase domain of HSP90 chaperone/DNA topoisomerase II/histidine kinase"/>
    <property type="match status" value="1"/>
</dbReference>
<reference evidence="2 3" key="1">
    <citation type="submission" date="2014-12" db="EMBL/GenBank/DDBJ databases">
        <title>16Stimator: statistical estimation of ribosomal gene copy numbers from draft genome assemblies.</title>
        <authorList>
            <person name="Perisin M.A."/>
            <person name="Vetter M."/>
            <person name="Gilbert J.A."/>
            <person name="Bergelson J."/>
        </authorList>
    </citation>
    <scope>NUCLEOTIDE SEQUENCE [LARGE SCALE GENOMIC DNA]</scope>
    <source>
        <strain evidence="2 3">MEP34</strain>
    </source>
</reference>
<accession>A0AAE2AYQ4</accession>
<name>A0AAE2AYQ4_PSEFL</name>
<dbReference type="Pfam" id="PF13589">
    <property type="entry name" value="HATPase_c_3"/>
    <property type="match status" value="1"/>
</dbReference>
<dbReference type="Gene3D" id="3.30.565.10">
    <property type="entry name" value="Histidine kinase-like ATPase, C-terminal domain"/>
    <property type="match status" value="1"/>
</dbReference>
<organism evidence="2 3">
    <name type="scientific">Pseudomonas fluorescens</name>
    <dbReference type="NCBI Taxonomy" id="294"/>
    <lineage>
        <taxon>Bacteria</taxon>
        <taxon>Pseudomonadati</taxon>
        <taxon>Pseudomonadota</taxon>
        <taxon>Gammaproteobacteria</taxon>
        <taxon>Pseudomonadales</taxon>
        <taxon>Pseudomonadaceae</taxon>
        <taxon>Pseudomonas</taxon>
    </lineage>
</organism>
<protein>
    <recommendedName>
        <fullName evidence="4">ATP-binding protein</fullName>
    </recommendedName>
</protein>
<gene>
    <name evidence="2" type="ORF">RU10_04420</name>
</gene>
<evidence type="ECO:0000313" key="2">
    <source>
        <dbReference type="EMBL" id="KIP95994.1"/>
    </source>
</evidence>
<dbReference type="Proteomes" id="UP000032086">
    <property type="component" value="Unassembled WGS sequence"/>
</dbReference>
<proteinExistence type="predicted"/>
<evidence type="ECO:0000313" key="3">
    <source>
        <dbReference type="Proteomes" id="UP000032086"/>
    </source>
</evidence>
<sequence>MNKSANELRVDTRPSKFVVVDSLTRDISIQACIFDLIDNSVDAARDTIYKIHPEIDKEIPPESYAGYSIKIIINGDLFSISDNCGGIAISDLERTALKFGDRSSHNMGIGVFGVGLNRAIFRLGKHTAITTDTGLERASLVLDTEQYLKSEDWFLPAERQITTKIIGTKIEISKLPSENSQLFADQHWIEELTKEIGRRYSKLIAKDICITINDNPIEELSVKIRANGPYKGQSKFFKAPNVSIYIEAGQHEHHRFTAEEGYNKDTNTYLTDEYGWTIFCNDRAIVISDKSRKTGWTKAFHSEFYGFVGNIYFTSKDPSLLPWNTTKTDVDLNNAAYQMALNDMEKFVDQWRSDAGDAKRRRRKNEVITSPPPSPTPFNDTSGKPDQKGKPTPVAKPILPTKKPTTKIDHNTFSTILPQDIDELHCYEKHLALVHEAKRLDLNHHTYSGLLLIRMLFETSTICYLARHDKFDELKETIIESRNQDKIVRGLKPLSAKDIKNLEPSLDEILSYLSTHDEIWDTARRNKLKQSLTRFAAHKPLLNSAAHNAFQPINRLNAFTIREEILPALRYLIEN</sequence>
<comment type="caution">
    <text evidence="2">The sequence shown here is derived from an EMBL/GenBank/DDBJ whole genome shotgun (WGS) entry which is preliminary data.</text>
</comment>